<evidence type="ECO:0000313" key="3">
    <source>
        <dbReference type="EMBL" id="TSE05539.1"/>
    </source>
</evidence>
<keyword evidence="1" id="KW-0328">Glycosyltransferase</keyword>
<dbReference type="InterPro" id="IPR051199">
    <property type="entry name" value="LPS_LOS_Heptosyltrfase"/>
</dbReference>
<dbReference type="CDD" id="cd03789">
    <property type="entry name" value="GT9_LPS_heptosyltransferase"/>
    <property type="match status" value="1"/>
</dbReference>
<keyword evidence="4" id="KW-1185">Reference proteome</keyword>
<dbReference type="PANTHER" id="PTHR30160">
    <property type="entry name" value="TETRAACYLDISACCHARIDE 4'-KINASE-RELATED"/>
    <property type="match status" value="1"/>
</dbReference>
<accession>A0A554VEM5</accession>
<dbReference type="GO" id="GO:0009244">
    <property type="term" value="P:lipopolysaccharide core region biosynthetic process"/>
    <property type="evidence" value="ECO:0007669"/>
    <property type="project" value="TreeGrafter"/>
</dbReference>
<keyword evidence="2 3" id="KW-0808">Transferase</keyword>
<protein>
    <submittedName>
        <fullName evidence="3">Glycosyltransferase family 9 protein</fullName>
    </submittedName>
</protein>
<dbReference type="RefSeq" id="WP_143918004.1">
    <property type="nucleotide sequence ID" value="NZ_CANMIK010000066.1"/>
</dbReference>
<proteinExistence type="predicted"/>
<evidence type="ECO:0000256" key="1">
    <source>
        <dbReference type="ARBA" id="ARBA00022676"/>
    </source>
</evidence>
<gene>
    <name evidence="3" type="ORF">FOF46_22470</name>
</gene>
<dbReference type="SUPFAM" id="SSF53756">
    <property type="entry name" value="UDP-Glycosyltransferase/glycogen phosphorylase"/>
    <property type="match status" value="1"/>
</dbReference>
<dbReference type="Proteomes" id="UP000318833">
    <property type="component" value="Unassembled WGS sequence"/>
</dbReference>
<evidence type="ECO:0000256" key="2">
    <source>
        <dbReference type="ARBA" id="ARBA00022679"/>
    </source>
</evidence>
<dbReference type="GO" id="GO:0005829">
    <property type="term" value="C:cytosol"/>
    <property type="evidence" value="ECO:0007669"/>
    <property type="project" value="TreeGrafter"/>
</dbReference>
<name>A0A554VEM5_9FLAO</name>
<comment type="caution">
    <text evidence="3">The sequence shown here is derived from an EMBL/GenBank/DDBJ whole genome shotgun (WGS) entry which is preliminary data.</text>
</comment>
<evidence type="ECO:0000313" key="4">
    <source>
        <dbReference type="Proteomes" id="UP000318833"/>
    </source>
</evidence>
<sequence length="372" mass="42836">MKYQFLIFIDGLVKPFYMMMNALKWRGKMKKKEQHFIVLKFFGLGSITRIVHVMNTIGIEKKQVTFVTLYSNKAVIDLLDLNVIYVKTKHPFVLMISLFKLVLQIWKQKTTTILDMERVSNLSGLFRLIVGIGKHCSSFYFKPKNKNTRVQSFVSLQNKPATNAIAEMFNKTYACPSVKYNTKEGGNNKIFININAGNYLLQRRFTLSKYASLIKELHDKNPDWHFYLTGAKPEFTFVASFEERLINLGVTSKKISNIAGQHNLSEFVECLKETKLFITNDSGPLHLAYLFGIRTVGIWGPTSSKLVGYQENEQMLNLELDMSCSPCFIHPKSQIARYCQGDVTCFKSMNPKEMASKIIRFVESEKYKVLIE</sequence>
<dbReference type="AlphaFoldDB" id="A0A554VEM5"/>
<reference evidence="3 4" key="1">
    <citation type="submission" date="2019-07" db="EMBL/GenBank/DDBJ databases">
        <title>The draft genome sequence of Aquimarina algiphila M91.</title>
        <authorList>
            <person name="Meng X."/>
        </authorList>
    </citation>
    <scope>NUCLEOTIDE SEQUENCE [LARGE SCALE GENOMIC DNA]</scope>
    <source>
        <strain evidence="3 4">M91</strain>
    </source>
</reference>
<dbReference type="OrthoDB" id="642366at2"/>
<dbReference type="EMBL" id="VLNR01000059">
    <property type="protein sequence ID" value="TSE05539.1"/>
    <property type="molecule type" value="Genomic_DNA"/>
</dbReference>
<dbReference type="Pfam" id="PF01075">
    <property type="entry name" value="Glyco_transf_9"/>
    <property type="match status" value="1"/>
</dbReference>
<organism evidence="3 4">
    <name type="scientific">Aquimarina algiphila</name>
    <dbReference type="NCBI Taxonomy" id="2047982"/>
    <lineage>
        <taxon>Bacteria</taxon>
        <taxon>Pseudomonadati</taxon>
        <taxon>Bacteroidota</taxon>
        <taxon>Flavobacteriia</taxon>
        <taxon>Flavobacteriales</taxon>
        <taxon>Flavobacteriaceae</taxon>
        <taxon>Aquimarina</taxon>
    </lineage>
</organism>
<dbReference type="GO" id="GO:0008713">
    <property type="term" value="F:ADP-heptose-lipopolysaccharide heptosyltransferase activity"/>
    <property type="evidence" value="ECO:0007669"/>
    <property type="project" value="TreeGrafter"/>
</dbReference>
<dbReference type="InterPro" id="IPR002201">
    <property type="entry name" value="Glyco_trans_9"/>
</dbReference>
<dbReference type="Gene3D" id="3.40.50.2000">
    <property type="entry name" value="Glycogen Phosphorylase B"/>
    <property type="match status" value="1"/>
</dbReference>